<dbReference type="AlphaFoldDB" id="A0A0F8WM38"/>
<sequence>MKFKRVAHNISHPEYTTWRCGDYKIVLSDPPNLDDDRYAFDIQVSGKPLRARVSWWEAVKVCEEHQRSEGRK</sequence>
<name>A0A0F8WM38_9ZZZZ</name>
<protein>
    <submittedName>
        <fullName evidence="1">Uncharacterized protein</fullName>
    </submittedName>
</protein>
<proteinExistence type="predicted"/>
<evidence type="ECO:0000313" key="1">
    <source>
        <dbReference type="EMBL" id="KKK57912.1"/>
    </source>
</evidence>
<gene>
    <name evidence="1" type="ORF">LCGC14_3049700</name>
</gene>
<dbReference type="EMBL" id="LAZR01064242">
    <property type="protein sequence ID" value="KKK57912.1"/>
    <property type="molecule type" value="Genomic_DNA"/>
</dbReference>
<accession>A0A0F8WM38</accession>
<reference evidence="1" key="1">
    <citation type="journal article" date="2015" name="Nature">
        <title>Complex archaea that bridge the gap between prokaryotes and eukaryotes.</title>
        <authorList>
            <person name="Spang A."/>
            <person name="Saw J.H."/>
            <person name="Jorgensen S.L."/>
            <person name="Zaremba-Niedzwiedzka K."/>
            <person name="Martijn J."/>
            <person name="Lind A.E."/>
            <person name="van Eijk R."/>
            <person name="Schleper C."/>
            <person name="Guy L."/>
            <person name="Ettema T.J."/>
        </authorList>
    </citation>
    <scope>NUCLEOTIDE SEQUENCE</scope>
</reference>
<organism evidence="1">
    <name type="scientific">marine sediment metagenome</name>
    <dbReference type="NCBI Taxonomy" id="412755"/>
    <lineage>
        <taxon>unclassified sequences</taxon>
        <taxon>metagenomes</taxon>
        <taxon>ecological metagenomes</taxon>
    </lineage>
</organism>
<comment type="caution">
    <text evidence="1">The sequence shown here is derived from an EMBL/GenBank/DDBJ whole genome shotgun (WGS) entry which is preliminary data.</text>
</comment>